<proteinExistence type="predicted"/>
<dbReference type="InterPro" id="IPR001148">
    <property type="entry name" value="CA_dom"/>
</dbReference>
<evidence type="ECO:0000313" key="3">
    <source>
        <dbReference type="EMBL" id="ETE62936.1"/>
    </source>
</evidence>
<dbReference type="AlphaFoldDB" id="V8NLT1"/>
<feature type="non-terminal residue" evidence="3">
    <location>
        <position position="1"/>
    </location>
</feature>
<evidence type="ECO:0000313" key="4">
    <source>
        <dbReference type="Proteomes" id="UP000018936"/>
    </source>
</evidence>
<feature type="non-terminal residue" evidence="3">
    <location>
        <position position="293"/>
    </location>
</feature>
<sequence length="293" mass="33444">NSKNLNGEFSLHSLWKEAHVHHYFYYQGSLIFLPGAKSVIWFVCAVPLEITYPVHKLFTTSLFVTTIKEKRLMQNNFHPLQPLNGQSIYYSYYTTERYKRRLAFAKEISSLCCLAEQPRYQLNELHGLGSAEDRATQFTDTVIPGSLQYNKKLACLVNVADLTGRLTSIKNASTAMPFGSFTAFDMFMLFLVFAAVITNKVYRTQTGVVGSISVNNVDRTLSQQKSLRQRESAEHIKWNATGGGHFFPHPARSQFHLVRKQRPGTADLHEGHDKKDVQTNLFNIPFKRLLTVF</sequence>
<feature type="domain" description="Alpha-carbonic anhydrase" evidence="2">
    <location>
        <begin position="1"/>
        <end position="92"/>
    </location>
</feature>
<keyword evidence="4" id="KW-1185">Reference proteome</keyword>
<gene>
    <name evidence="3" type="ORF">L345_11306</name>
</gene>
<dbReference type="PROSITE" id="PS51144">
    <property type="entry name" value="ALPHA_CA_2"/>
    <property type="match status" value="1"/>
</dbReference>
<keyword evidence="1" id="KW-0472">Membrane</keyword>
<dbReference type="SUPFAM" id="SSF51069">
    <property type="entry name" value="Carbonic anhydrase"/>
    <property type="match status" value="1"/>
</dbReference>
<dbReference type="Gene3D" id="3.10.200.10">
    <property type="entry name" value="Alpha carbonic anhydrase"/>
    <property type="match status" value="1"/>
</dbReference>
<dbReference type="EMBL" id="AZIM01002985">
    <property type="protein sequence ID" value="ETE62936.1"/>
    <property type="molecule type" value="Genomic_DNA"/>
</dbReference>
<keyword evidence="1" id="KW-1133">Transmembrane helix</keyword>
<reference evidence="3 4" key="1">
    <citation type="journal article" date="2013" name="Proc. Natl. Acad. Sci. U.S.A.">
        <title>The king cobra genome reveals dynamic gene evolution and adaptation in the snake venom system.</title>
        <authorList>
            <person name="Vonk F.J."/>
            <person name="Casewell N.R."/>
            <person name="Henkel C.V."/>
            <person name="Heimberg A.M."/>
            <person name="Jansen H.J."/>
            <person name="McCleary R.J."/>
            <person name="Kerkkamp H.M."/>
            <person name="Vos R.A."/>
            <person name="Guerreiro I."/>
            <person name="Calvete J.J."/>
            <person name="Wuster W."/>
            <person name="Woods A.E."/>
            <person name="Logan J.M."/>
            <person name="Harrison R.A."/>
            <person name="Castoe T.A."/>
            <person name="de Koning A.P."/>
            <person name="Pollock D.D."/>
            <person name="Yandell M."/>
            <person name="Calderon D."/>
            <person name="Renjifo C."/>
            <person name="Currier R.B."/>
            <person name="Salgado D."/>
            <person name="Pla D."/>
            <person name="Sanz L."/>
            <person name="Hyder A.S."/>
            <person name="Ribeiro J.M."/>
            <person name="Arntzen J.W."/>
            <person name="van den Thillart G.E."/>
            <person name="Boetzer M."/>
            <person name="Pirovano W."/>
            <person name="Dirks R.P."/>
            <person name="Spaink H.P."/>
            <person name="Duboule D."/>
            <person name="McGlinn E."/>
            <person name="Kini R.M."/>
            <person name="Richardson M.K."/>
        </authorList>
    </citation>
    <scope>NUCLEOTIDE SEQUENCE</scope>
    <source>
        <tissue evidence="3">Blood</tissue>
    </source>
</reference>
<dbReference type="Pfam" id="PF00194">
    <property type="entry name" value="Carb_anhydrase"/>
    <property type="match status" value="1"/>
</dbReference>
<organism evidence="3 4">
    <name type="scientific">Ophiophagus hannah</name>
    <name type="common">King cobra</name>
    <name type="synonym">Naja hannah</name>
    <dbReference type="NCBI Taxonomy" id="8665"/>
    <lineage>
        <taxon>Eukaryota</taxon>
        <taxon>Metazoa</taxon>
        <taxon>Chordata</taxon>
        <taxon>Craniata</taxon>
        <taxon>Vertebrata</taxon>
        <taxon>Euteleostomi</taxon>
        <taxon>Lepidosauria</taxon>
        <taxon>Squamata</taxon>
        <taxon>Bifurcata</taxon>
        <taxon>Unidentata</taxon>
        <taxon>Episquamata</taxon>
        <taxon>Toxicofera</taxon>
        <taxon>Serpentes</taxon>
        <taxon>Colubroidea</taxon>
        <taxon>Elapidae</taxon>
        <taxon>Elapinae</taxon>
        <taxon>Ophiophagus</taxon>
    </lineage>
</organism>
<evidence type="ECO:0000256" key="1">
    <source>
        <dbReference type="SAM" id="Phobius"/>
    </source>
</evidence>
<comment type="caution">
    <text evidence="3">The sequence shown here is derived from an EMBL/GenBank/DDBJ whole genome shotgun (WGS) entry which is preliminary data.</text>
</comment>
<keyword evidence="1" id="KW-0812">Transmembrane</keyword>
<evidence type="ECO:0000259" key="2">
    <source>
        <dbReference type="PROSITE" id="PS51144"/>
    </source>
</evidence>
<protein>
    <recommendedName>
        <fullName evidence="2">Alpha-carbonic anhydrase domain-containing protein</fullName>
    </recommendedName>
</protein>
<dbReference type="Proteomes" id="UP000018936">
    <property type="component" value="Unassembled WGS sequence"/>
</dbReference>
<feature type="transmembrane region" description="Helical" evidence="1">
    <location>
        <begin position="175"/>
        <end position="197"/>
    </location>
</feature>
<dbReference type="OrthoDB" id="429145at2759"/>
<name>V8NLT1_OPHHA</name>
<dbReference type="InterPro" id="IPR036398">
    <property type="entry name" value="CA_dom_sf"/>
</dbReference>
<accession>V8NLT1</accession>